<organism evidence="2 3">
    <name type="scientific">Novilysobacter luteus</name>
    <dbReference type="NCBI Taxonomy" id="2822368"/>
    <lineage>
        <taxon>Bacteria</taxon>
        <taxon>Pseudomonadati</taxon>
        <taxon>Pseudomonadota</taxon>
        <taxon>Gammaproteobacteria</taxon>
        <taxon>Lysobacterales</taxon>
        <taxon>Lysobacteraceae</taxon>
        <taxon>Novilysobacter</taxon>
    </lineage>
</organism>
<dbReference type="Gene3D" id="1.10.238.10">
    <property type="entry name" value="EF-hand"/>
    <property type="match status" value="1"/>
</dbReference>
<gene>
    <name evidence="2" type="ORF">LYB30171_02514</name>
</gene>
<dbReference type="InterPro" id="IPR011992">
    <property type="entry name" value="EF-hand-dom_pair"/>
</dbReference>
<dbReference type="EMBL" id="OU015430">
    <property type="protein sequence ID" value="CAG4977881.1"/>
    <property type="molecule type" value="Genomic_DNA"/>
</dbReference>
<dbReference type="InterPro" id="IPR002048">
    <property type="entry name" value="EF_hand_dom"/>
</dbReference>
<feature type="domain" description="EF-hand" evidence="1">
    <location>
        <begin position="96"/>
        <end position="126"/>
    </location>
</feature>
<dbReference type="PROSITE" id="PS00018">
    <property type="entry name" value="EF_HAND_1"/>
    <property type="match status" value="2"/>
</dbReference>
<name>A0ABM8UIE3_9GAMM</name>
<accession>A0ABM8UIE3</accession>
<evidence type="ECO:0000313" key="2">
    <source>
        <dbReference type="EMBL" id="CAG4977881.1"/>
    </source>
</evidence>
<reference evidence="2 3" key="1">
    <citation type="submission" date="2021-04" db="EMBL/GenBank/DDBJ databases">
        <authorList>
            <person name="Rodrigo-Torres L."/>
            <person name="Arahal R. D."/>
            <person name="Lucena T."/>
        </authorList>
    </citation>
    <scope>NUCLEOTIDE SEQUENCE [LARGE SCALE GENOMIC DNA]</scope>
    <source>
        <strain evidence="2 3">CECT 30171</strain>
    </source>
</reference>
<evidence type="ECO:0000313" key="3">
    <source>
        <dbReference type="Proteomes" id="UP000680116"/>
    </source>
</evidence>
<proteinExistence type="predicted"/>
<protein>
    <recommendedName>
        <fullName evidence="1">EF-hand domain-containing protein</fullName>
    </recommendedName>
</protein>
<dbReference type="Proteomes" id="UP000680116">
    <property type="component" value="Chromosome"/>
</dbReference>
<keyword evidence="3" id="KW-1185">Reference proteome</keyword>
<dbReference type="PROSITE" id="PS50222">
    <property type="entry name" value="EF_HAND_2"/>
    <property type="match status" value="1"/>
</dbReference>
<evidence type="ECO:0000259" key="1">
    <source>
        <dbReference type="PROSITE" id="PS50222"/>
    </source>
</evidence>
<dbReference type="SUPFAM" id="SSF47473">
    <property type="entry name" value="EF-hand"/>
    <property type="match status" value="1"/>
</dbReference>
<dbReference type="Pfam" id="PF13202">
    <property type="entry name" value="EF-hand_5"/>
    <property type="match status" value="3"/>
</dbReference>
<dbReference type="InterPro" id="IPR018247">
    <property type="entry name" value="EF_Hand_1_Ca_BS"/>
</dbReference>
<sequence length="126" mass="13571">MDRIRERTRPAPSGAGFLLPACTVLLMAPLSFALAQVAAPSAYLQKLDTDRSGNVSLAEYQHWMGYAFERMDRDGDGVLAPHELPGGRGRPITRADHQATLAAAFARQDADRNGTLDAAELAAPPR</sequence>